<feature type="domain" description="Carrier" evidence="14">
    <location>
        <begin position="67"/>
        <end position="143"/>
    </location>
</feature>
<dbReference type="NCBIfam" id="TIGR00517">
    <property type="entry name" value="acyl_carrier"/>
    <property type="match status" value="1"/>
</dbReference>
<keyword evidence="12 13" id="KW-0275">Fatty acid biosynthesis</keyword>
<dbReference type="InterPro" id="IPR009081">
    <property type="entry name" value="PP-bd_ACP"/>
</dbReference>
<dbReference type="EMBL" id="CAWUHB010000127">
    <property type="protein sequence ID" value="CAK7236864.1"/>
    <property type="molecule type" value="Genomic_DNA"/>
</dbReference>
<evidence type="ECO:0000259" key="14">
    <source>
        <dbReference type="PROSITE" id="PS50075"/>
    </source>
</evidence>
<accession>A0ABP0D0A5</accession>
<comment type="caution">
    <text evidence="15">The sequence shown here is derived from an EMBL/GenBank/DDBJ whole genome shotgun (WGS) entry which is preliminary data.</text>
</comment>
<keyword evidence="10" id="KW-0443">Lipid metabolism</keyword>
<keyword evidence="3" id="KW-0813">Transport</keyword>
<keyword evidence="16" id="KW-1185">Reference proteome</keyword>
<dbReference type="InterPro" id="IPR006162">
    <property type="entry name" value="Ppantetheine_attach_site"/>
</dbReference>
<organism evidence="15 16">
    <name type="scientific">Sporothrix curviconia</name>
    <dbReference type="NCBI Taxonomy" id="1260050"/>
    <lineage>
        <taxon>Eukaryota</taxon>
        <taxon>Fungi</taxon>
        <taxon>Dikarya</taxon>
        <taxon>Ascomycota</taxon>
        <taxon>Pezizomycotina</taxon>
        <taxon>Sordariomycetes</taxon>
        <taxon>Sordariomycetidae</taxon>
        <taxon>Ophiostomatales</taxon>
        <taxon>Ophiostomataceae</taxon>
        <taxon>Sporothrix</taxon>
    </lineage>
</organism>
<keyword evidence="6" id="KW-0597">Phosphoprotein</keyword>
<evidence type="ECO:0000256" key="2">
    <source>
        <dbReference type="ARBA" id="ARBA00010930"/>
    </source>
</evidence>
<comment type="function">
    <text evidence="13">Carrier of the growing fatty acid chain in fatty acid biosynthesis.</text>
</comment>
<evidence type="ECO:0000256" key="1">
    <source>
        <dbReference type="ARBA" id="ARBA00004173"/>
    </source>
</evidence>
<dbReference type="SUPFAM" id="SSF47336">
    <property type="entry name" value="ACP-like"/>
    <property type="match status" value="1"/>
</dbReference>
<evidence type="ECO:0000256" key="5">
    <source>
        <dbReference type="ARBA" id="ARBA00022516"/>
    </source>
</evidence>
<comment type="similarity">
    <text evidence="2">Belongs to the acyl carrier protein (ACP) family.</text>
</comment>
<reference evidence="15 16" key="1">
    <citation type="submission" date="2024-01" db="EMBL/GenBank/DDBJ databases">
        <authorList>
            <person name="Allen C."/>
            <person name="Tagirdzhanova G."/>
        </authorList>
    </citation>
    <scope>NUCLEOTIDE SEQUENCE [LARGE SCALE GENOMIC DNA]</scope>
</reference>
<evidence type="ECO:0000256" key="9">
    <source>
        <dbReference type="ARBA" id="ARBA00022982"/>
    </source>
</evidence>
<gene>
    <name evidence="15" type="primary">ACP2</name>
    <name evidence="15" type="ORF">SCUCBS95973_009753</name>
</gene>
<keyword evidence="9" id="KW-0249">Electron transport</keyword>
<evidence type="ECO:0000256" key="12">
    <source>
        <dbReference type="ARBA" id="ARBA00023160"/>
    </source>
</evidence>
<dbReference type="Pfam" id="PF00550">
    <property type="entry name" value="PP-binding"/>
    <property type="match status" value="1"/>
</dbReference>
<comment type="subcellular location">
    <subcellularLocation>
        <location evidence="1">Mitochondrion</location>
    </subcellularLocation>
</comment>
<dbReference type="PANTHER" id="PTHR20863:SF28">
    <property type="entry name" value="ACYL CARRIER PROTEIN, MITOCHONDRIAL"/>
    <property type="match status" value="1"/>
</dbReference>
<evidence type="ECO:0000313" key="15">
    <source>
        <dbReference type="EMBL" id="CAK7236864.1"/>
    </source>
</evidence>
<sequence>MFRSSVARAAATVAPRAAVAAVGRAAVQRSALVSAQPAVRLATTPFKAAFAVAPVRFYSAAAGLNKEEVEGRIISLLQGFDKVNDASNIKATSHFANDLGLDSLDTVEVVMAIEEEFSIEIPDKDADSIHSVDKAVEYILAQPDAH</sequence>
<evidence type="ECO:0000256" key="11">
    <source>
        <dbReference type="ARBA" id="ARBA00023128"/>
    </source>
</evidence>
<dbReference type="PANTHER" id="PTHR20863">
    <property type="entry name" value="ACYL CARRIER PROTEIN"/>
    <property type="match status" value="1"/>
</dbReference>
<dbReference type="InterPro" id="IPR036736">
    <property type="entry name" value="ACP-like_sf"/>
</dbReference>
<evidence type="ECO:0000256" key="10">
    <source>
        <dbReference type="ARBA" id="ARBA00023098"/>
    </source>
</evidence>
<proteinExistence type="inferred from homology"/>
<evidence type="ECO:0000256" key="3">
    <source>
        <dbReference type="ARBA" id="ARBA00022448"/>
    </source>
</evidence>
<keyword evidence="4 13" id="KW-0596">Phosphopantetheine</keyword>
<evidence type="ECO:0000256" key="13">
    <source>
        <dbReference type="RuleBase" id="RU000722"/>
    </source>
</evidence>
<dbReference type="HAMAP" id="MF_01217">
    <property type="entry name" value="Acyl_carrier"/>
    <property type="match status" value="1"/>
</dbReference>
<evidence type="ECO:0000313" key="16">
    <source>
        <dbReference type="Proteomes" id="UP001642405"/>
    </source>
</evidence>
<evidence type="ECO:0000256" key="7">
    <source>
        <dbReference type="ARBA" id="ARBA00022832"/>
    </source>
</evidence>
<dbReference type="Gene3D" id="1.10.1200.10">
    <property type="entry name" value="ACP-like"/>
    <property type="match status" value="1"/>
</dbReference>
<dbReference type="Proteomes" id="UP001642405">
    <property type="component" value="Unassembled WGS sequence"/>
</dbReference>
<keyword evidence="8" id="KW-0809">Transit peptide</keyword>
<dbReference type="InterPro" id="IPR003231">
    <property type="entry name" value="ACP"/>
</dbReference>
<evidence type="ECO:0000256" key="4">
    <source>
        <dbReference type="ARBA" id="ARBA00022450"/>
    </source>
</evidence>
<keyword evidence="7" id="KW-0276">Fatty acid metabolism</keyword>
<keyword evidence="11" id="KW-0496">Mitochondrion</keyword>
<dbReference type="PROSITE" id="PS00012">
    <property type="entry name" value="PHOSPHOPANTETHEINE"/>
    <property type="match status" value="1"/>
</dbReference>
<evidence type="ECO:0000256" key="8">
    <source>
        <dbReference type="ARBA" id="ARBA00022946"/>
    </source>
</evidence>
<dbReference type="NCBIfam" id="NF002148">
    <property type="entry name" value="PRK00982.1-2"/>
    <property type="match status" value="1"/>
</dbReference>
<keyword evidence="5 13" id="KW-0444">Lipid biosynthesis</keyword>
<dbReference type="PROSITE" id="PS50075">
    <property type="entry name" value="CARRIER"/>
    <property type="match status" value="1"/>
</dbReference>
<protein>
    <recommendedName>
        <fullName evidence="13">Acyl carrier protein</fullName>
    </recommendedName>
</protein>
<evidence type="ECO:0000256" key="6">
    <source>
        <dbReference type="ARBA" id="ARBA00022553"/>
    </source>
</evidence>
<name>A0ABP0D0A5_9PEZI</name>